<dbReference type="GO" id="GO:0005737">
    <property type="term" value="C:cytoplasm"/>
    <property type="evidence" value="ECO:0007669"/>
    <property type="project" value="TreeGrafter"/>
</dbReference>
<evidence type="ECO:0000256" key="8">
    <source>
        <dbReference type="ARBA" id="ARBA00022741"/>
    </source>
</evidence>
<dbReference type="PROSITE" id="PS50011">
    <property type="entry name" value="PROTEIN_KINASE_DOM"/>
    <property type="match status" value="1"/>
</dbReference>
<organism evidence="18 19">
    <name type="scientific">Mesorhabditis belari</name>
    <dbReference type="NCBI Taxonomy" id="2138241"/>
    <lineage>
        <taxon>Eukaryota</taxon>
        <taxon>Metazoa</taxon>
        <taxon>Ecdysozoa</taxon>
        <taxon>Nematoda</taxon>
        <taxon>Chromadorea</taxon>
        <taxon>Rhabditida</taxon>
        <taxon>Rhabditina</taxon>
        <taxon>Rhabditomorpha</taxon>
        <taxon>Rhabditoidea</taxon>
        <taxon>Rhabditidae</taxon>
        <taxon>Mesorhabditinae</taxon>
        <taxon>Mesorhabditis</taxon>
    </lineage>
</organism>
<comment type="catalytic activity">
    <reaction evidence="13">
        <text>L-threonyl-[protein] + ATP = O-phospho-L-threonyl-[protein] + ADP + H(+)</text>
        <dbReference type="Rhea" id="RHEA:46608"/>
        <dbReference type="Rhea" id="RHEA-COMP:11060"/>
        <dbReference type="Rhea" id="RHEA-COMP:11605"/>
        <dbReference type="ChEBI" id="CHEBI:15378"/>
        <dbReference type="ChEBI" id="CHEBI:30013"/>
        <dbReference type="ChEBI" id="CHEBI:30616"/>
        <dbReference type="ChEBI" id="CHEBI:61977"/>
        <dbReference type="ChEBI" id="CHEBI:456216"/>
        <dbReference type="EC" id="2.7.11.1"/>
    </reaction>
</comment>
<dbReference type="Gene3D" id="3.30.200.20">
    <property type="entry name" value="Phosphorylase Kinase, domain 1"/>
    <property type="match status" value="1"/>
</dbReference>
<feature type="compositionally biased region" description="Acidic residues" evidence="16">
    <location>
        <begin position="48"/>
        <end position="57"/>
    </location>
</feature>
<keyword evidence="10 15" id="KW-0067">ATP-binding</keyword>
<evidence type="ECO:0000256" key="7">
    <source>
        <dbReference type="ARBA" id="ARBA00022723"/>
    </source>
</evidence>
<feature type="compositionally biased region" description="Polar residues" evidence="16">
    <location>
        <begin position="28"/>
        <end position="43"/>
    </location>
</feature>
<keyword evidence="8 15" id="KW-0547">Nucleotide-binding</keyword>
<evidence type="ECO:0000256" key="2">
    <source>
        <dbReference type="ARBA" id="ARBA00001946"/>
    </source>
</evidence>
<dbReference type="GO" id="GO:0035556">
    <property type="term" value="P:intracellular signal transduction"/>
    <property type="evidence" value="ECO:0007669"/>
    <property type="project" value="TreeGrafter"/>
</dbReference>
<feature type="domain" description="Protein kinase" evidence="17">
    <location>
        <begin position="147"/>
        <end position="410"/>
    </location>
</feature>
<reference evidence="19" key="1">
    <citation type="submission" date="2024-02" db="UniProtKB">
        <authorList>
            <consortium name="WormBaseParasite"/>
        </authorList>
    </citation>
    <scope>IDENTIFICATION</scope>
</reference>
<comment type="cofactor">
    <cofactor evidence="1">
        <name>Mn(2+)</name>
        <dbReference type="ChEBI" id="CHEBI:29035"/>
    </cofactor>
</comment>
<dbReference type="Pfam" id="PF00069">
    <property type="entry name" value="Pkinase"/>
    <property type="match status" value="1"/>
</dbReference>
<proteinExistence type="inferred from homology"/>
<keyword evidence="18" id="KW-1185">Reference proteome</keyword>
<evidence type="ECO:0000256" key="12">
    <source>
        <dbReference type="ARBA" id="ARBA00023211"/>
    </source>
</evidence>
<keyword evidence="7" id="KW-0479">Metal-binding</keyword>
<feature type="region of interest" description="Disordered" evidence="16">
    <location>
        <begin position="1"/>
        <end position="57"/>
    </location>
</feature>
<dbReference type="Gene3D" id="1.10.510.10">
    <property type="entry name" value="Transferase(Phosphotransferase) domain 1"/>
    <property type="match status" value="1"/>
</dbReference>
<evidence type="ECO:0000256" key="13">
    <source>
        <dbReference type="ARBA" id="ARBA00047899"/>
    </source>
</evidence>
<evidence type="ECO:0000256" key="6">
    <source>
        <dbReference type="ARBA" id="ARBA00022679"/>
    </source>
</evidence>
<evidence type="ECO:0000256" key="5">
    <source>
        <dbReference type="ARBA" id="ARBA00022527"/>
    </source>
</evidence>
<dbReference type="InterPro" id="IPR000719">
    <property type="entry name" value="Prot_kinase_dom"/>
</dbReference>
<dbReference type="SUPFAM" id="SSF56112">
    <property type="entry name" value="Protein kinase-like (PK-like)"/>
    <property type="match status" value="1"/>
</dbReference>
<dbReference type="FunFam" id="1.10.510.10:FF:000571">
    <property type="entry name" value="Maternal embryonic leucine zipper kinase"/>
    <property type="match status" value="1"/>
</dbReference>
<feature type="compositionally biased region" description="Polar residues" evidence="16">
    <location>
        <begin position="480"/>
        <end position="498"/>
    </location>
</feature>
<dbReference type="InterPro" id="IPR008271">
    <property type="entry name" value="Ser/Thr_kinase_AS"/>
</dbReference>
<keyword evidence="11" id="KW-0460">Magnesium</keyword>
<dbReference type="InterPro" id="IPR017441">
    <property type="entry name" value="Protein_kinase_ATP_BS"/>
</dbReference>
<dbReference type="PANTHER" id="PTHR24346:SF94">
    <property type="entry name" value="NON-SPECIFIC SERINE_THREONINE PROTEIN KINASE"/>
    <property type="match status" value="1"/>
</dbReference>
<comment type="catalytic activity">
    <reaction evidence="14">
        <text>L-seryl-[protein] + ATP = O-phospho-L-seryl-[protein] + ADP + H(+)</text>
        <dbReference type="Rhea" id="RHEA:17989"/>
        <dbReference type="Rhea" id="RHEA-COMP:9863"/>
        <dbReference type="Rhea" id="RHEA-COMP:11604"/>
        <dbReference type="ChEBI" id="CHEBI:15378"/>
        <dbReference type="ChEBI" id="CHEBI:29999"/>
        <dbReference type="ChEBI" id="CHEBI:30616"/>
        <dbReference type="ChEBI" id="CHEBI:83421"/>
        <dbReference type="ChEBI" id="CHEBI:456216"/>
        <dbReference type="EC" id="2.7.11.1"/>
    </reaction>
</comment>
<dbReference type="WBParaSite" id="MBELARI_LOCUS4802">
    <property type="protein sequence ID" value="MBELARI_LOCUS4802"/>
    <property type="gene ID" value="MBELARI_LOCUS4802"/>
</dbReference>
<evidence type="ECO:0000256" key="16">
    <source>
        <dbReference type="SAM" id="MobiDB-lite"/>
    </source>
</evidence>
<dbReference type="EC" id="2.7.11.1" evidence="4"/>
<dbReference type="AlphaFoldDB" id="A0AAF3FFK5"/>
<accession>A0AAF3FFK5</accession>
<keyword evidence="9" id="KW-0418">Kinase</keyword>
<evidence type="ECO:0000256" key="10">
    <source>
        <dbReference type="ARBA" id="ARBA00022840"/>
    </source>
</evidence>
<dbReference type="InterPro" id="IPR011009">
    <property type="entry name" value="Kinase-like_dom_sf"/>
</dbReference>
<evidence type="ECO:0000256" key="15">
    <source>
        <dbReference type="PROSITE-ProRule" id="PRU10141"/>
    </source>
</evidence>
<evidence type="ECO:0000256" key="11">
    <source>
        <dbReference type="ARBA" id="ARBA00022842"/>
    </source>
</evidence>
<sequence length="554" mass="63559">MTSKTEVLGDIGGRGLHWDGQPPVPTEEQANSFGNNSSGNQLKLSIGCEDDEESLSEDELRERYRAWTLSQVRPAPPPVQQEQAQEIRVFQAEDEEFLPMPSSLPEDFGNELSQLLRDNRPLFQTLHDDHIAEEVWQRKPPKILNKYLFGDVIGEGSYAKVKEVVQEDTLMRCAVKIYKDRRIKKIPNGPENVNSEKEIMRKVNHPHCIKMFEFFRLEEKTKQYMVLEFCVASLQEIVDTWEHKRFTPDWAHYFFRQLIAGIEYLHALSIVHKDIKPANLLVSPEGRLKISDFGVAEQMPLYQNDDTCTNVQGTPKFQPPEIVGGHNPTYKGFAVDLWASGVTLYNLLSGEYPFEGDVIMKLFENICWQPLEMPKTIELEEESQNLLTGLLEKDPMERLKMDQVKHHPWFAKAPIEEKFDWEKFVAAKGGNSSRQALSVFPSLAQLYNDQELESLDGDEGGSGDNDLQNPLAPQEEAPTASRQDQQRPNLVDSPPQSEHSASAFYRGYTLNLKWLCLNICSSLWLMMNKSDNFTYLLFTKFYDCIFFQYGLSIS</sequence>
<evidence type="ECO:0000313" key="19">
    <source>
        <dbReference type="WBParaSite" id="MBELARI_LOCUS4802"/>
    </source>
</evidence>
<keyword evidence="6" id="KW-0808">Transferase</keyword>
<evidence type="ECO:0000256" key="9">
    <source>
        <dbReference type="ARBA" id="ARBA00022777"/>
    </source>
</evidence>
<evidence type="ECO:0000256" key="1">
    <source>
        <dbReference type="ARBA" id="ARBA00001936"/>
    </source>
</evidence>
<evidence type="ECO:0000313" key="18">
    <source>
        <dbReference type="Proteomes" id="UP000887575"/>
    </source>
</evidence>
<dbReference type="SMART" id="SM00220">
    <property type="entry name" value="S_TKc"/>
    <property type="match status" value="1"/>
</dbReference>
<keyword evidence="5" id="KW-0723">Serine/threonine-protein kinase</keyword>
<evidence type="ECO:0000259" key="17">
    <source>
        <dbReference type="PROSITE" id="PS50011"/>
    </source>
</evidence>
<comment type="cofactor">
    <cofactor evidence="2">
        <name>Mg(2+)</name>
        <dbReference type="ChEBI" id="CHEBI:18420"/>
    </cofactor>
</comment>
<dbReference type="PANTHER" id="PTHR24346">
    <property type="entry name" value="MAP/MICROTUBULE AFFINITY-REGULATING KINASE"/>
    <property type="match status" value="1"/>
</dbReference>
<evidence type="ECO:0000256" key="14">
    <source>
        <dbReference type="ARBA" id="ARBA00048679"/>
    </source>
</evidence>
<name>A0AAF3FFK5_9BILA</name>
<feature type="region of interest" description="Disordered" evidence="16">
    <location>
        <begin position="453"/>
        <end position="498"/>
    </location>
</feature>
<evidence type="ECO:0000256" key="4">
    <source>
        <dbReference type="ARBA" id="ARBA00012513"/>
    </source>
</evidence>
<dbReference type="GO" id="GO:0004674">
    <property type="term" value="F:protein serine/threonine kinase activity"/>
    <property type="evidence" value="ECO:0007669"/>
    <property type="project" value="UniProtKB-KW"/>
</dbReference>
<dbReference type="Proteomes" id="UP000887575">
    <property type="component" value="Unassembled WGS sequence"/>
</dbReference>
<protein>
    <recommendedName>
        <fullName evidence="4">non-specific serine/threonine protein kinase</fullName>
        <ecNumber evidence="4">2.7.11.1</ecNumber>
    </recommendedName>
</protein>
<feature type="binding site" evidence="15">
    <location>
        <position position="185"/>
    </location>
    <ligand>
        <name>ATP</name>
        <dbReference type="ChEBI" id="CHEBI:30616"/>
    </ligand>
</feature>
<dbReference type="GO" id="GO:0005524">
    <property type="term" value="F:ATP binding"/>
    <property type="evidence" value="ECO:0007669"/>
    <property type="project" value="UniProtKB-UniRule"/>
</dbReference>
<dbReference type="PROSITE" id="PS00108">
    <property type="entry name" value="PROTEIN_KINASE_ST"/>
    <property type="match status" value="1"/>
</dbReference>
<evidence type="ECO:0000256" key="3">
    <source>
        <dbReference type="ARBA" id="ARBA00009985"/>
    </source>
</evidence>
<dbReference type="GO" id="GO:0046872">
    <property type="term" value="F:metal ion binding"/>
    <property type="evidence" value="ECO:0007669"/>
    <property type="project" value="UniProtKB-KW"/>
</dbReference>
<keyword evidence="12" id="KW-0464">Manganese</keyword>
<dbReference type="PROSITE" id="PS00107">
    <property type="entry name" value="PROTEIN_KINASE_ATP"/>
    <property type="match status" value="1"/>
</dbReference>
<comment type="similarity">
    <text evidence="3">Belongs to the protein kinase superfamily. CAMK Ser/Thr protein kinase family. LKB1 subfamily.</text>
</comment>